<dbReference type="PANTHER" id="PTHR32057">
    <property type="entry name" value="PROTEIN ADENYLYLTRANSFERASE SELO, MITOCHONDRIAL"/>
    <property type="match status" value="1"/>
</dbReference>
<dbReference type="Pfam" id="PF02696">
    <property type="entry name" value="SelO"/>
    <property type="match status" value="1"/>
</dbReference>
<comment type="cofactor">
    <cofactor evidence="1">
        <name>Mg(2+)</name>
        <dbReference type="ChEBI" id="CHEBI:18420"/>
    </cofactor>
</comment>
<evidence type="ECO:0000256" key="9">
    <source>
        <dbReference type="ARBA" id="ARBA00031547"/>
    </source>
</evidence>
<keyword evidence="8" id="KW-0460">Magnesium</keyword>
<keyword evidence="10" id="KW-1185">Reference proteome</keyword>
<reference evidence="10" key="1">
    <citation type="journal article" date="2025" name="Foods">
        <title>Unveiling the Microbial Signatures of Arabica Coffee Cherries: Insights into Ripeness Specific Diversity, Functional Traits, and Implications for Quality and Safety.</title>
        <authorList>
            <consortium name="RefSeq"/>
            <person name="Tenea G.N."/>
            <person name="Cifuentes V."/>
            <person name="Reyes P."/>
            <person name="Cevallos-Vallejos M."/>
        </authorList>
    </citation>
    <scope>NUCLEOTIDE SEQUENCE [LARGE SCALE GENOMIC DNA]</scope>
</reference>
<dbReference type="GO" id="GO:0070733">
    <property type="term" value="F:AMPylase activity"/>
    <property type="evidence" value="ECO:0007669"/>
    <property type="project" value="TreeGrafter"/>
</dbReference>
<keyword evidence="3" id="KW-0808">Transferase</keyword>
<keyword evidence="4" id="KW-0548">Nucleotidyltransferase</keyword>
<dbReference type="RefSeq" id="XP_027092172.2">
    <property type="nucleotide sequence ID" value="XM_027236371.2"/>
</dbReference>
<dbReference type="AlphaFoldDB" id="A0A6P6UR47"/>
<evidence type="ECO:0000256" key="7">
    <source>
        <dbReference type="ARBA" id="ARBA00022840"/>
    </source>
</evidence>
<evidence type="ECO:0000256" key="8">
    <source>
        <dbReference type="ARBA" id="ARBA00022842"/>
    </source>
</evidence>
<evidence type="ECO:0000256" key="6">
    <source>
        <dbReference type="ARBA" id="ARBA00022741"/>
    </source>
</evidence>
<dbReference type="GO" id="GO:0009534">
    <property type="term" value="C:chloroplast thylakoid"/>
    <property type="evidence" value="ECO:0007669"/>
    <property type="project" value="TreeGrafter"/>
</dbReference>
<evidence type="ECO:0000256" key="2">
    <source>
        <dbReference type="ARBA" id="ARBA00009747"/>
    </source>
</evidence>
<dbReference type="PANTHER" id="PTHR32057:SF14">
    <property type="entry name" value="PROTEIN ADENYLYLTRANSFERASE SELO, MITOCHONDRIAL"/>
    <property type="match status" value="1"/>
</dbReference>
<gene>
    <name evidence="11" type="primary">LOC113712772</name>
</gene>
<evidence type="ECO:0000256" key="3">
    <source>
        <dbReference type="ARBA" id="ARBA00022679"/>
    </source>
</evidence>
<evidence type="ECO:0000256" key="5">
    <source>
        <dbReference type="ARBA" id="ARBA00022723"/>
    </source>
</evidence>
<accession>A0A6P6UR47</accession>
<keyword evidence="7" id="KW-0067">ATP-binding</keyword>
<evidence type="ECO:0000313" key="11">
    <source>
        <dbReference type="RefSeq" id="XP_027092172.2"/>
    </source>
</evidence>
<dbReference type="GO" id="GO:0046872">
    <property type="term" value="F:metal ion binding"/>
    <property type="evidence" value="ECO:0007669"/>
    <property type="project" value="UniProtKB-KW"/>
</dbReference>
<evidence type="ECO:0000256" key="4">
    <source>
        <dbReference type="ARBA" id="ARBA00022695"/>
    </source>
</evidence>
<dbReference type="OrthoDB" id="10254721at2759"/>
<evidence type="ECO:0000313" key="10">
    <source>
        <dbReference type="Proteomes" id="UP001652660"/>
    </source>
</evidence>
<dbReference type="GeneID" id="113712772"/>
<sequence>MLSYISLASSSSSSSSTTAFFFNLRSSLLAKPRFHFCPSIFSKSQQRHYSNFFPRSSSSAMDSPSIAAVDSIADDLRNQSLNSNNHGGNHDGINNASKNKGVKLKLEELNWDHSFVRELPGDPRTDIMPRDVLHACYTKVSPSAEVENPQLVAWSESVAESLDLDSKEFERPDFAQIFSGASPLVGGVSYAQCYGGHQFGMWAGQLGDGRAITLGELLNSKSERWELQLKGAGKTPYSRFADGLAVLRSSIREFLCSEAMYFLGIPTTRALCLVTTGKFVTRDMFYDGNPKEEPGAIVCRVAQSFLRFGSYQIHASRGKEDLDIVRTLADYTIKHHFPHLENMSKSESVSFKTGEEDNEVVDLTSNKYAAWAVEVSERTASLIAKWQGVGFTHGVLNTDNMSVLGLTIDYGPFGFLDAFDPSYTPNTTDLPGRRYCFANQPDIALWNIAQFAMTLSSAKLITDKESNYVMERYGTKFMDDYQAIMTQKLGLPKYNKQLLSKLLNNMAVDKVDYTNFFRLLSNIKADPAIPEDELLIPLKAVLLDIGKERKEAWTSWVKFYIEELSSSGISDEERKASMNSVNPKYVLRNYLCQSAIDAAEMGDFEEVRRLLKVMERPFDEQPGMEKYARLPPAWAYRPGVCMLSCSS</sequence>
<keyword evidence="5" id="KW-0479">Metal-binding</keyword>
<dbReference type="InterPro" id="IPR003846">
    <property type="entry name" value="SelO"/>
</dbReference>
<protein>
    <recommendedName>
        <fullName evidence="9">Selenoprotein O</fullName>
    </recommendedName>
</protein>
<dbReference type="Proteomes" id="UP001652660">
    <property type="component" value="Chromosome 1c"/>
</dbReference>
<dbReference type="GO" id="GO:0005524">
    <property type="term" value="F:ATP binding"/>
    <property type="evidence" value="ECO:0007669"/>
    <property type="project" value="UniProtKB-KW"/>
</dbReference>
<evidence type="ECO:0000256" key="1">
    <source>
        <dbReference type="ARBA" id="ARBA00001946"/>
    </source>
</evidence>
<comment type="similarity">
    <text evidence="2">Belongs to the SELO family.</text>
</comment>
<dbReference type="NCBIfam" id="NF000658">
    <property type="entry name" value="PRK00029.1"/>
    <property type="match status" value="1"/>
</dbReference>
<organism evidence="10 11">
    <name type="scientific">Coffea arabica</name>
    <name type="common">Arabian coffee</name>
    <dbReference type="NCBI Taxonomy" id="13443"/>
    <lineage>
        <taxon>Eukaryota</taxon>
        <taxon>Viridiplantae</taxon>
        <taxon>Streptophyta</taxon>
        <taxon>Embryophyta</taxon>
        <taxon>Tracheophyta</taxon>
        <taxon>Spermatophyta</taxon>
        <taxon>Magnoliopsida</taxon>
        <taxon>eudicotyledons</taxon>
        <taxon>Gunneridae</taxon>
        <taxon>Pentapetalae</taxon>
        <taxon>asterids</taxon>
        <taxon>lamiids</taxon>
        <taxon>Gentianales</taxon>
        <taxon>Rubiaceae</taxon>
        <taxon>Ixoroideae</taxon>
        <taxon>Gardenieae complex</taxon>
        <taxon>Bertiereae - Coffeeae clade</taxon>
        <taxon>Coffeeae</taxon>
        <taxon>Coffea</taxon>
    </lineage>
</organism>
<reference evidence="11" key="2">
    <citation type="submission" date="2025-08" db="UniProtKB">
        <authorList>
            <consortium name="RefSeq"/>
        </authorList>
    </citation>
    <scope>IDENTIFICATION</scope>
    <source>
        <tissue evidence="11">Leaves</tissue>
    </source>
</reference>
<proteinExistence type="inferred from homology"/>
<name>A0A6P6UR47_COFAR</name>
<dbReference type="HAMAP" id="MF_00692">
    <property type="entry name" value="SelO"/>
    <property type="match status" value="1"/>
</dbReference>
<keyword evidence="6" id="KW-0547">Nucleotide-binding</keyword>